<gene>
    <name evidence="1" type="ORF">K933_04451</name>
</gene>
<dbReference type="eggNOG" id="arCOG03116">
    <property type="taxonomic scope" value="Archaea"/>
</dbReference>
<protein>
    <recommendedName>
        <fullName evidence="3">DUF192 domain-containing protein</fullName>
    </recommendedName>
</protein>
<dbReference type="PANTHER" id="PTHR37953:SF1">
    <property type="entry name" value="UPF0127 PROTEIN MJ1496"/>
    <property type="match status" value="1"/>
</dbReference>
<dbReference type="AlphaFoldDB" id="V4HGJ9"/>
<dbReference type="Pfam" id="PF02643">
    <property type="entry name" value="DUF192"/>
    <property type="match status" value="1"/>
</dbReference>
<reference evidence="1 2" key="1">
    <citation type="journal article" date="2013" name="Genome Announc.">
        <title>Draft Genome Sequence of 'Candidatus Halobonum tyrrellensis' Strain G22, Isolated from the Hypersaline Waters of Lake Tyrrell, Australia.</title>
        <authorList>
            <person name="Ugalde J.A."/>
            <person name="Narasingarao P."/>
            <person name="Kuo S."/>
            <person name="Podell S."/>
            <person name="Allen E.E."/>
        </authorList>
    </citation>
    <scope>NUCLEOTIDE SEQUENCE [LARGE SCALE GENOMIC DNA]</scope>
    <source>
        <strain evidence="1 2">G22</strain>
    </source>
</reference>
<evidence type="ECO:0008006" key="3">
    <source>
        <dbReference type="Google" id="ProtNLM"/>
    </source>
</evidence>
<dbReference type="Proteomes" id="UP000017840">
    <property type="component" value="Unassembled WGS sequence"/>
</dbReference>
<sequence length="169" mass="17836">MNVRDVAVSVLAVALVLAGVYAVAPGAVGSAVPGLGGGGDYDRTTVAVRDENGSSLATVEVRIADTRAKRYTGLSDTESLADGEGMLFVHPNGGRHAYVMRRMEFPLDIVFASANGTVTRIHHAELPPEGADSLRRYPGEGRYVLEVPYGYANRTGIDVGDRLVVGGDY</sequence>
<evidence type="ECO:0000313" key="1">
    <source>
        <dbReference type="EMBL" id="ESP89238.1"/>
    </source>
</evidence>
<accession>V4HGJ9</accession>
<dbReference type="PANTHER" id="PTHR37953">
    <property type="entry name" value="UPF0127 PROTEIN MJ1496"/>
    <property type="match status" value="1"/>
</dbReference>
<dbReference type="InterPro" id="IPR038695">
    <property type="entry name" value="Saro_0823-like_sf"/>
</dbReference>
<dbReference type="Gene3D" id="2.60.120.1140">
    <property type="entry name" value="Protein of unknown function DUF192"/>
    <property type="match status" value="1"/>
</dbReference>
<name>V4HGJ9_9EURY</name>
<dbReference type="RefSeq" id="WP_023393480.1">
    <property type="nucleotide sequence ID" value="NZ_ASGZ01000013.1"/>
</dbReference>
<dbReference type="PATRIC" id="fig|1324957.4.peg.902"/>
<organism evidence="1 2">
    <name type="scientific">Candidatus Halobonum tyrrellensis G22</name>
    <dbReference type="NCBI Taxonomy" id="1324957"/>
    <lineage>
        <taxon>Archaea</taxon>
        <taxon>Methanobacteriati</taxon>
        <taxon>Methanobacteriota</taxon>
        <taxon>Stenosarchaea group</taxon>
        <taxon>Halobacteria</taxon>
        <taxon>Halobacteriales</taxon>
        <taxon>Haloferacaceae</taxon>
        <taxon>Candidatus Halobonum</taxon>
    </lineage>
</organism>
<dbReference type="InterPro" id="IPR003795">
    <property type="entry name" value="DUF192"/>
</dbReference>
<keyword evidence="2" id="KW-1185">Reference proteome</keyword>
<dbReference type="EMBL" id="ASGZ01000013">
    <property type="protein sequence ID" value="ESP89238.1"/>
    <property type="molecule type" value="Genomic_DNA"/>
</dbReference>
<proteinExistence type="predicted"/>
<evidence type="ECO:0000313" key="2">
    <source>
        <dbReference type="Proteomes" id="UP000017840"/>
    </source>
</evidence>
<comment type="caution">
    <text evidence="1">The sequence shown here is derived from an EMBL/GenBank/DDBJ whole genome shotgun (WGS) entry which is preliminary data.</text>
</comment>